<dbReference type="EMBL" id="CAJNDS010002836">
    <property type="protein sequence ID" value="CAE7614096.1"/>
    <property type="molecule type" value="Genomic_DNA"/>
</dbReference>
<evidence type="ECO:0000313" key="2">
    <source>
        <dbReference type="Proteomes" id="UP000604046"/>
    </source>
</evidence>
<name>A0A812VDU7_9DINO</name>
<comment type="caution">
    <text evidence="1">The sequence shown here is derived from an EMBL/GenBank/DDBJ whole genome shotgun (WGS) entry which is preliminary data.</text>
</comment>
<sequence>MASWEGHCSVSLVVDFPTGPYSTLFSLKSTHVPNPKDFPLSVFCLILERRSRVGKYKGCVVSGYKHGKNAKRKIRQMQASKDFAIKKLPFERLVDDVVKDVVWYKNAERQPGGRLPTKCRKCRPRRWRVAGDWVCTTPACLAYPVGTRGRVSKILENGNVQIILEESQKMVALEDWQVEATVFFSVGEGGGEEACFGSQADKKEAEPRKVRKLMVKAKASPAPSLNTFEDAIPSHS</sequence>
<proteinExistence type="predicted"/>
<reference evidence="1" key="1">
    <citation type="submission" date="2021-02" db="EMBL/GenBank/DDBJ databases">
        <authorList>
            <person name="Dougan E. K."/>
            <person name="Rhodes N."/>
            <person name="Thang M."/>
            <person name="Chan C."/>
        </authorList>
    </citation>
    <scope>NUCLEOTIDE SEQUENCE</scope>
</reference>
<dbReference type="Proteomes" id="UP000604046">
    <property type="component" value="Unassembled WGS sequence"/>
</dbReference>
<dbReference type="GO" id="GO:0046982">
    <property type="term" value="F:protein heterodimerization activity"/>
    <property type="evidence" value="ECO:0007669"/>
    <property type="project" value="InterPro"/>
</dbReference>
<evidence type="ECO:0000313" key="1">
    <source>
        <dbReference type="EMBL" id="CAE7614096.1"/>
    </source>
</evidence>
<organism evidence="1 2">
    <name type="scientific">Symbiodinium natans</name>
    <dbReference type="NCBI Taxonomy" id="878477"/>
    <lineage>
        <taxon>Eukaryota</taxon>
        <taxon>Sar</taxon>
        <taxon>Alveolata</taxon>
        <taxon>Dinophyceae</taxon>
        <taxon>Suessiales</taxon>
        <taxon>Symbiodiniaceae</taxon>
        <taxon>Symbiodinium</taxon>
    </lineage>
</organism>
<accession>A0A812VDU7</accession>
<dbReference type="AlphaFoldDB" id="A0A812VDU7"/>
<gene>
    <name evidence="1" type="primary">LONP1</name>
    <name evidence="1" type="ORF">SNAT2548_LOCUS34915</name>
</gene>
<protein>
    <submittedName>
        <fullName evidence="1">LONP1 protein</fullName>
    </submittedName>
</protein>
<keyword evidence="2" id="KW-1185">Reference proteome</keyword>
<dbReference type="InterPro" id="IPR009072">
    <property type="entry name" value="Histone-fold"/>
</dbReference>
<dbReference type="Gene3D" id="1.10.20.10">
    <property type="entry name" value="Histone, subunit A"/>
    <property type="match status" value="1"/>
</dbReference>